<dbReference type="Pfam" id="PF08305">
    <property type="entry name" value="NPCBM"/>
    <property type="match status" value="1"/>
</dbReference>
<proteinExistence type="predicted"/>
<dbReference type="SUPFAM" id="SSF49785">
    <property type="entry name" value="Galactose-binding domain-like"/>
    <property type="match status" value="1"/>
</dbReference>
<gene>
    <name evidence="2" type="ORF">Pla110_14150</name>
</gene>
<dbReference type="OrthoDB" id="272011at2"/>
<dbReference type="InterPro" id="IPR008979">
    <property type="entry name" value="Galactose-bd-like_sf"/>
</dbReference>
<dbReference type="InterPro" id="IPR038637">
    <property type="entry name" value="NPCBM_sf"/>
</dbReference>
<sequence length="397" mass="44143">MKRLLTSTLIILFASGLSVLSAADLHLLSGEKSSVEIKSISPESVKVLREGEPAEVSLSELISISFPEPESVAAEPFQLTLRDGSRLSAATLEMNPRTLKIESELYQRASLPTSSVGSLLFQPLDDVVAGSWRDLLTKEYAADVVIIRKGDLLDRIRAVVGEIKEGKLQLLLDKREVEVPLEKLFGVIFATRKEEIPDGLCSATFVNKRSVGLKSLKLSGDTWKGDLVQGGSLVFQTSHLTKLDFSHGKIVYLSDLEPADLKYKPFWGDFTWTYQRDVNVDGDPLRIGKEEFDKGLWIHSRTELEYRLARKYSRFQATVGIDEAIAAEIRSKGVGKVKLTILADDESKFEEIISPVDKPREIDIDLSDTLTLKIIVDYADDLDISDHLVLGNARILK</sequence>
<dbReference type="KEGG" id="plon:Pla110_14150"/>
<feature type="domain" description="Glycosyl hydrolase family 98 putative carbohydrate-binding module" evidence="1">
    <location>
        <begin position="247"/>
        <end position="397"/>
    </location>
</feature>
<reference evidence="2 3" key="1">
    <citation type="submission" date="2019-02" db="EMBL/GenBank/DDBJ databases">
        <title>Deep-cultivation of Planctomycetes and their phenomic and genomic characterization uncovers novel biology.</title>
        <authorList>
            <person name="Wiegand S."/>
            <person name="Jogler M."/>
            <person name="Boedeker C."/>
            <person name="Pinto D."/>
            <person name="Vollmers J."/>
            <person name="Rivas-Marin E."/>
            <person name="Kohn T."/>
            <person name="Peeters S.H."/>
            <person name="Heuer A."/>
            <person name="Rast P."/>
            <person name="Oberbeckmann S."/>
            <person name="Bunk B."/>
            <person name="Jeske O."/>
            <person name="Meyerdierks A."/>
            <person name="Storesund J.E."/>
            <person name="Kallscheuer N."/>
            <person name="Luecker S."/>
            <person name="Lage O.M."/>
            <person name="Pohl T."/>
            <person name="Merkel B.J."/>
            <person name="Hornburger P."/>
            <person name="Mueller R.-W."/>
            <person name="Bruemmer F."/>
            <person name="Labrenz M."/>
            <person name="Spormann A.M."/>
            <person name="Op den Camp H."/>
            <person name="Overmann J."/>
            <person name="Amann R."/>
            <person name="Jetten M.S.M."/>
            <person name="Mascher T."/>
            <person name="Medema M.H."/>
            <person name="Devos D.P."/>
            <person name="Kaster A.-K."/>
            <person name="Ovreas L."/>
            <person name="Rohde M."/>
            <person name="Galperin M.Y."/>
            <person name="Jogler C."/>
        </authorList>
    </citation>
    <scope>NUCLEOTIDE SEQUENCE [LARGE SCALE GENOMIC DNA]</scope>
    <source>
        <strain evidence="2 3">Pla110</strain>
    </source>
</reference>
<dbReference type="InterPro" id="IPR013222">
    <property type="entry name" value="Glyco_hyd_98_carb-bd"/>
</dbReference>
<dbReference type="RefSeq" id="WP_144994518.1">
    <property type="nucleotide sequence ID" value="NZ_CP036281.1"/>
</dbReference>
<accession>A0A518CKF3</accession>
<evidence type="ECO:0000313" key="3">
    <source>
        <dbReference type="Proteomes" id="UP000317178"/>
    </source>
</evidence>
<dbReference type="SMART" id="SM00776">
    <property type="entry name" value="NPCBM"/>
    <property type="match status" value="1"/>
</dbReference>
<dbReference type="Proteomes" id="UP000317178">
    <property type="component" value="Chromosome"/>
</dbReference>
<organism evidence="2 3">
    <name type="scientific">Polystyrenella longa</name>
    <dbReference type="NCBI Taxonomy" id="2528007"/>
    <lineage>
        <taxon>Bacteria</taxon>
        <taxon>Pseudomonadati</taxon>
        <taxon>Planctomycetota</taxon>
        <taxon>Planctomycetia</taxon>
        <taxon>Planctomycetales</taxon>
        <taxon>Planctomycetaceae</taxon>
        <taxon>Polystyrenella</taxon>
    </lineage>
</organism>
<dbReference type="Gene3D" id="2.60.120.1060">
    <property type="entry name" value="NPCBM/NEW2 domain"/>
    <property type="match status" value="1"/>
</dbReference>
<dbReference type="AlphaFoldDB" id="A0A518CKF3"/>
<evidence type="ECO:0000259" key="1">
    <source>
        <dbReference type="SMART" id="SM00776"/>
    </source>
</evidence>
<keyword evidence="3" id="KW-1185">Reference proteome</keyword>
<name>A0A518CKF3_9PLAN</name>
<dbReference type="EMBL" id="CP036281">
    <property type="protein sequence ID" value="QDU79701.1"/>
    <property type="molecule type" value="Genomic_DNA"/>
</dbReference>
<protein>
    <submittedName>
        <fullName evidence="2">NPCBM/NEW2 domain protein</fullName>
    </submittedName>
</protein>
<evidence type="ECO:0000313" key="2">
    <source>
        <dbReference type="EMBL" id="QDU79701.1"/>
    </source>
</evidence>